<feature type="domain" description="MobA/VirD2-like nuclease" evidence="2">
    <location>
        <begin position="32"/>
        <end position="164"/>
    </location>
</feature>
<gene>
    <name evidence="3" type="ORF">AYP82_09535</name>
</gene>
<feature type="compositionally biased region" description="Polar residues" evidence="1">
    <location>
        <begin position="518"/>
        <end position="531"/>
    </location>
</feature>
<dbReference type="AlphaFoldDB" id="A0A854PRA1"/>
<evidence type="ECO:0000256" key="1">
    <source>
        <dbReference type="SAM" id="MobiDB-lite"/>
    </source>
</evidence>
<evidence type="ECO:0000313" key="4">
    <source>
        <dbReference type="Proteomes" id="UP000198437"/>
    </source>
</evidence>
<dbReference type="Proteomes" id="UP000198437">
    <property type="component" value="Unassembled WGS sequence"/>
</dbReference>
<reference evidence="3 4" key="1">
    <citation type="submission" date="2016-05" db="EMBL/GenBank/DDBJ databases">
        <authorList>
            <person name="Johnson T.J."/>
            <person name="Youmans B.P."/>
            <person name="Case K.A."/>
        </authorList>
    </citation>
    <scope>NUCLEOTIDE SEQUENCE [LARGE SCALE GENOMIC DNA]</scope>
    <source>
        <strain evidence="3 4">UMNLC6</strain>
    </source>
</reference>
<dbReference type="InterPro" id="IPR005094">
    <property type="entry name" value="Endonuclease_MobA/VirD2"/>
</dbReference>
<dbReference type="EMBL" id="LYQW01000029">
    <property type="protein sequence ID" value="OXC22273.1"/>
    <property type="molecule type" value="Genomic_DNA"/>
</dbReference>
<feature type="region of interest" description="Disordered" evidence="1">
    <location>
        <begin position="304"/>
        <end position="332"/>
    </location>
</feature>
<accession>A0A854PRA1</accession>
<feature type="compositionally biased region" description="Polar residues" evidence="1">
    <location>
        <begin position="363"/>
        <end position="372"/>
    </location>
</feature>
<comment type="caution">
    <text evidence="3">The sequence shown here is derived from an EMBL/GenBank/DDBJ whole genome shotgun (WGS) entry which is preliminary data.</text>
</comment>
<protein>
    <recommendedName>
        <fullName evidence="2">MobA/VirD2-like nuclease domain-containing protein</fullName>
    </recommendedName>
</protein>
<sequence length="564" mass="64959">MPATLTIKSSRSGARAIDYSSAHDGKDKAHNHNKIDRVLASSGVNCTPETGKALMQAVWRKKRTKERNMIEAYTIVQSFDPKNFDFKNPDDIKLANEMGQELVQKVVPTRLALVYTQADGTHNVIHNHIIICSIDDVTMKAMRGDQKQFKTWANANDRVLKEHGYETLKGITSHYAKSKEKITRAEIGASESRIIKDVYGNEMVQTGTVTRTEKIKERIESLLEDTSVNSWESFQEKAKNADLDVKIRYNKKHEINGLSYKLLDDPDMKRGIRAKRLGSNYMKENLNDILRQNLTKFNEEKVERDKARQRELERRKLKADRRQQNVERREEFTRRKVRQHLLPDGDGERISITDKVLFDSAHRTNSQQQSVPAEQPKPEPESKLDEGLSIFDAIGDKGYKSANKTKHGNDGSSHGAKRKTVEQELAERLRLRAEELSQQRHELNRQLARNLDFVAFSRRRASNLRKWIEKYYRKSIRFVERHFSASSNLVRKLDISVKGTSDKLDESTIQHRNRNEQPRSTTKDNSIGSTGRSRHAKIDTTLDPASKLSTNHQFNDQIDDDIPF</sequence>
<evidence type="ECO:0000313" key="3">
    <source>
        <dbReference type="EMBL" id="OXC22273.1"/>
    </source>
</evidence>
<feature type="compositionally biased region" description="Polar residues" evidence="1">
    <location>
        <begin position="547"/>
        <end position="556"/>
    </location>
</feature>
<feature type="region of interest" description="Disordered" evidence="1">
    <location>
        <begin position="362"/>
        <end position="384"/>
    </location>
</feature>
<dbReference type="Pfam" id="PF03432">
    <property type="entry name" value="Relaxase"/>
    <property type="match status" value="1"/>
</dbReference>
<proteinExistence type="predicted"/>
<feature type="region of interest" description="Disordered" evidence="1">
    <location>
        <begin position="398"/>
        <end position="420"/>
    </location>
</feature>
<feature type="region of interest" description="Disordered" evidence="1">
    <location>
        <begin position="501"/>
        <end position="564"/>
    </location>
</feature>
<feature type="compositionally biased region" description="Basic and acidic residues" evidence="1">
    <location>
        <begin position="501"/>
        <end position="517"/>
    </location>
</feature>
<name>A0A854PRA1_9LACO</name>
<organism evidence="3 4">
    <name type="scientific">Lactobacillus crispatus</name>
    <dbReference type="NCBI Taxonomy" id="47770"/>
    <lineage>
        <taxon>Bacteria</taxon>
        <taxon>Bacillati</taxon>
        <taxon>Bacillota</taxon>
        <taxon>Bacilli</taxon>
        <taxon>Lactobacillales</taxon>
        <taxon>Lactobacillaceae</taxon>
        <taxon>Lactobacillus</taxon>
    </lineage>
</organism>
<dbReference type="RefSeq" id="WP_180707033.1">
    <property type="nucleotide sequence ID" value="NZ_LYQW01000029.1"/>
</dbReference>
<evidence type="ECO:0000259" key="2">
    <source>
        <dbReference type="Pfam" id="PF03432"/>
    </source>
</evidence>